<name>A0ACC2TT83_9FUNG</name>
<proteinExistence type="predicted"/>
<comment type="caution">
    <text evidence="1">The sequence shown here is derived from an EMBL/GenBank/DDBJ whole genome shotgun (WGS) entry which is preliminary data.</text>
</comment>
<gene>
    <name evidence="1" type="ORF">DSO57_1013435</name>
</gene>
<dbReference type="EMBL" id="QTSX02002179">
    <property type="protein sequence ID" value="KAJ9077789.1"/>
    <property type="molecule type" value="Genomic_DNA"/>
</dbReference>
<accession>A0ACC2TT83</accession>
<dbReference type="Proteomes" id="UP001165960">
    <property type="component" value="Unassembled WGS sequence"/>
</dbReference>
<sequence length="107" mass="12132">MQFTNAMLKITVLITFVLAESELCNLDHSGAKQRCSVQFKHDARSMDKFDEVADHLKKMECSWISDEDLRFHKPAMHIATNLPAGFVDAVLAKLPQYQPYVASKTCD</sequence>
<reference evidence="1" key="1">
    <citation type="submission" date="2022-04" db="EMBL/GenBank/DDBJ databases">
        <title>Genome of the entomopathogenic fungus Entomophthora muscae.</title>
        <authorList>
            <person name="Elya C."/>
            <person name="Lovett B.R."/>
            <person name="Lee E."/>
            <person name="Macias A.M."/>
            <person name="Hajek A.E."/>
            <person name="De Bivort B.L."/>
            <person name="Kasson M.T."/>
            <person name="De Fine Licht H.H."/>
            <person name="Stajich J.E."/>
        </authorList>
    </citation>
    <scope>NUCLEOTIDE SEQUENCE</scope>
    <source>
        <strain evidence="1">Berkeley</strain>
    </source>
</reference>
<evidence type="ECO:0000313" key="1">
    <source>
        <dbReference type="EMBL" id="KAJ9077789.1"/>
    </source>
</evidence>
<organism evidence="1 2">
    <name type="scientific">Entomophthora muscae</name>
    <dbReference type="NCBI Taxonomy" id="34485"/>
    <lineage>
        <taxon>Eukaryota</taxon>
        <taxon>Fungi</taxon>
        <taxon>Fungi incertae sedis</taxon>
        <taxon>Zoopagomycota</taxon>
        <taxon>Entomophthoromycotina</taxon>
        <taxon>Entomophthoromycetes</taxon>
        <taxon>Entomophthorales</taxon>
        <taxon>Entomophthoraceae</taxon>
        <taxon>Entomophthora</taxon>
    </lineage>
</organism>
<keyword evidence="2" id="KW-1185">Reference proteome</keyword>
<evidence type="ECO:0000313" key="2">
    <source>
        <dbReference type="Proteomes" id="UP001165960"/>
    </source>
</evidence>
<protein>
    <submittedName>
        <fullName evidence="1">Uncharacterized protein</fullName>
    </submittedName>
</protein>